<evidence type="ECO:0000313" key="1">
    <source>
        <dbReference type="EMBL" id="QXH56605.1"/>
    </source>
</evidence>
<accession>A0ABX8NKR0</accession>
<protein>
    <submittedName>
        <fullName evidence="1">Transposase</fullName>
    </submittedName>
</protein>
<evidence type="ECO:0000313" key="2">
    <source>
        <dbReference type="Proteomes" id="UP000824010"/>
    </source>
</evidence>
<proteinExistence type="predicted"/>
<dbReference type="EMBL" id="CP077077">
    <property type="protein sequence ID" value="QXH56605.1"/>
    <property type="molecule type" value="Genomic_DNA"/>
</dbReference>
<keyword evidence="2" id="KW-1185">Reference proteome</keyword>
<organism evidence="1 2">
    <name type="scientific">Pseudomonas maumuensis</name>
    <dbReference type="NCBI Taxonomy" id="2842354"/>
    <lineage>
        <taxon>Bacteria</taxon>
        <taxon>Pseudomonadati</taxon>
        <taxon>Pseudomonadota</taxon>
        <taxon>Gammaproteobacteria</taxon>
        <taxon>Pseudomonadales</taxon>
        <taxon>Pseudomonadaceae</taxon>
        <taxon>Pseudomonas</taxon>
    </lineage>
</organism>
<dbReference type="RefSeq" id="WP_217867739.1">
    <property type="nucleotide sequence ID" value="NZ_CP077077.1"/>
</dbReference>
<dbReference type="Proteomes" id="UP000824010">
    <property type="component" value="Chromosome"/>
</dbReference>
<name>A0ABX8NKR0_9PSED</name>
<reference evidence="1 2" key="1">
    <citation type="journal article" date="2021" name="Microorganisms">
        <title>The Ever-Expanding Pseudomonas Genus: Description of 43 New Species and Partition of the Pseudomonas putida Group.</title>
        <authorList>
            <person name="Girard L."/>
            <person name="Lood C."/>
            <person name="Hofte M."/>
            <person name="Vandamme P."/>
            <person name="Rokni-Zadeh H."/>
            <person name="van Noort V."/>
            <person name="Lavigne R."/>
            <person name="De Mot R."/>
        </authorList>
    </citation>
    <scope>NUCLEOTIDE SEQUENCE [LARGE SCALE GENOMIC DNA]</scope>
    <source>
        <strain evidence="1 2">COW77</strain>
    </source>
</reference>
<gene>
    <name evidence="1" type="ORF">KSS90_25390</name>
</gene>
<sequence>MNDVIEKRFGNNLDVECIRRIVTVRPEPVSLSKDIQPAIGAEILADAWNRIYLPNQFSLKFIGEMVGRARLHFAEIFSGEVENRSRIYTPIQVEVTPVCLTGLAGVGKSCLLRALCKVMPEPVEFYSDHFAGQVTLVSYWCASAREKISGKSLLSEFIFPDAKILSGNQRKFLEEARRRAIRDGVSLVLLDETQFINTGLGVAKITDILLTLASIGPPAVYVCNYSLAHKLFGRNSEDKQRLLSQPLIMLPDLPGSKDWTDYVDECVRVSGDAVRPGSADFAAELYRCTFGIKRLAVQLLKQAYIECRNDRRHWIELRDLCSAYRSAAYTSNAREVEELQTQALGSRQSKLRLDLKCPFELPAAYRTNVLEFARAEREQRVIAKVFDSSLTESERSAKKHLEEAAEIVVKKPSRRPAAKALSKDDEAKAFFDRLDLVTQSGTPKKPT</sequence>